<dbReference type="Proteomes" id="UP000285530">
    <property type="component" value="Unassembled WGS sequence"/>
</dbReference>
<accession>A0A418ZR03</accession>
<evidence type="ECO:0000256" key="12">
    <source>
        <dbReference type="ARBA" id="ARBA00022857"/>
    </source>
</evidence>
<dbReference type="Gene3D" id="3.40.1190.20">
    <property type="match status" value="1"/>
</dbReference>
<keyword evidence="14" id="KW-0520">NAD</keyword>
<comment type="cofactor">
    <cofactor evidence="3">
        <name>K(+)</name>
        <dbReference type="ChEBI" id="CHEBI:29103"/>
    </cofactor>
</comment>
<keyword evidence="25" id="KW-1185">Reference proteome</keyword>
<dbReference type="OrthoDB" id="9806925at2"/>
<evidence type="ECO:0000256" key="15">
    <source>
        <dbReference type="ARBA" id="ARBA00023235"/>
    </source>
</evidence>
<comment type="catalytic activity">
    <reaction evidence="1">
        <text>(6R)-NADHX = (6S)-NADHX</text>
        <dbReference type="Rhea" id="RHEA:32215"/>
        <dbReference type="ChEBI" id="CHEBI:64074"/>
        <dbReference type="ChEBI" id="CHEBI:64075"/>
        <dbReference type="EC" id="5.1.99.6"/>
    </reaction>
</comment>
<dbReference type="SUPFAM" id="SSF53613">
    <property type="entry name" value="Ribokinase-like"/>
    <property type="match status" value="1"/>
</dbReference>
<dbReference type="PROSITE" id="PS51383">
    <property type="entry name" value="YJEF_C_3"/>
    <property type="match status" value="1"/>
</dbReference>
<evidence type="ECO:0000256" key="19">
    <source>
        <dbReference type="ARBA" id="ARBA00032624"/>
    </source>
</evidence>
<evidence type="ECO:0000256" key="8">
    <source>
        <dbReference type="ARBA" id="ARBA00018591"/>
    </source>
</evidence>
<dbReference type="GO" id="GO:0005524">
    <property type="term" value="F:ATP binding"/>
    <property type="evidence" value="ECO:0007669"/>
    <property type="project" value="UniProtKB-KW"/>
</dbReference>
<proteinExistence type="inferred from homology"/>
<dbReference type="PANTHER" id="PTHR12592">
    <property type="entry name" value="ATP-DEPENDENT (S)-NAD(P)H-HYDRATE DEHYDRATASE FAMILY MEMBER"/>
    <property type="match status" value="1"/>
</dbReference>
<dbReference type="EC" id="4.2.1.136" evidence="7"/>
<dbReference type="EC" id="5.1.99.6" evidence="6"/>
<feature type="domain" description="YjeF C-terminal" evidence="22">
    <location>
        <begin position="192"/>
        <end position="464"/>
    </location>
</feature>
<keyword evidence="16" id="KW-0456">Lyase</keyword>
<dbReference type="InterPro" id="IPR036652">
    <property type="entry name" value="YjeF_N_dom_sf"/>
</dbReference>
<dbReference type="PROSITE" id="PS01050">
    <property type="entry name" value="YJEF_C_2"/>
    <property type="match status" value="1"/>
</dbReference>
<dbReference type="Pfam" id="PF01256">
    <property type="entry name" value="Carb_kinase"/>
    <property type="match status" value="1"/>
</dbReference>
<evidence type="ECO:0000256" key="9">
    <source>
        <dbReference type="ARBA" id="ARBA00022723"/>
    </source>
</evidence>
<evidence type="ECO:0000256" key="20">
    <source>
        <dbReference type="ARBA" id="ARBA00048238"/>
    </source>
</evidence>
<dbReference type="GO" id="GO:0110051">
    <property type="term" value="P:metabolite repair"/>
    <property type="evidence" value="ECO:0007669"/>
    <property type="project" value="TreeGrafter"/>
</dbReference>
<feature type="non-terminal residue" evidence="24">
    <location>
        <position position="1"/>
    </location>
</feature>
<evidence type="ECO:0000256" key="6">
    <source>
        <dbReference type="ARBA" id="ARBA00012228"/>
    </source>
</evidence>
<dbReference type="PROSITE" id="PS51385">
    <property type="entry name" value="YJEF_N"/>
    <property type="match status" value="1"/>
</dbReference>
<dbReference type="Pfam" id="PF03853">
    <property type="entry name" value="YjeF_N"/>
    <property type="match status" value="1"/>
</dbReference>
<evidence type="ECO:0000256" key="13">
    <source>
        <dbReference type="ARBA" id="ARBA00022958"/>
    </source>
</evidence>
<evidence type="ECO:0000256" key="17">
    <source>
        <dbReference type="ARBA" id="ARBA00023268"/>
    </source>
</evidence>
<dbReference type="InterPro" id="IPR017953">
    <property type="entry name" value="Carbohydrate_kinase_pred_CS"/>
</dbReference>
<dbReference type="GO" id="GO:0052855">
    <property type="term" value="F:ADP-dependent NAD(P)H-hydrate dehydratase activity"/>
    <property type="evidence" value="ECO:0007669"/>
    <property type="project" value="UniProtKB-EC"/>
</dbReference>
<comment type="catalytic activity">
    <reaction evidence="20">
        <text>(6S)-NADHX + ADP = AMP + phosphate + NADH + H(+)</text>
        <dbReference type="Rhea" id="RHEA:32223"/>
        <dbReference type="ChEBI" id="CHEBI:15378"/>
        <dbReference type="ChEBI" id="CHEBI:43474"/>
        <dbReference type="ChEBI" id="CHEBI:57945"/>
        <dbReference type="ChEBI" id="CHEBI:64074"/>
        <dbReference type="ChEBI" id="CHEBI:456215"/>
        <dbReference type="ChEBI" id="CHEBI:456216"/>
        <dbReference type="EC" id="4.2.1.136"/>
    </reaction>
</comment>
<dbReference type="RefSeq" id="WP_119887625.1">
    <property type="nucleotide sequence ID" value="NZ_QZEV01000135.1"/>
</dbReference>
<dbReference type="InterPro" id="IPR029056">
    <property type="entry name" value="Ribokinase-like"/>
</dbReference>
<evidence type="ECO:0000256" key="21">
    <source>
        <dbReference type="ARBA" id="ARBA00049209"/>
    </source>
</evidence>
<evidence type="ECO:0000256" key="2">
    <source>
        <dbReference type="ARBA" id="ARBA00000909"/>
    </source>
</evidence>
<protein>
    <recommendedName>
        <fullName evidence="8">Bifunctional NAD(P)H-hydrate repair enzyme Nnr</fullName>
        <ecNumber evidence="7">4.2.1.136</ecNumber>
        <ecNumber evidence="6">5.1.99.6</ecNumber>
    </recommendedName>
    <alternativeName>
        <fullName evidence="19">Nicotinamide nucleotide repair protein</fullName>
    </alternativeName>
</protein>
<comment type="similarity">
    <text evidence="4">In the N-terminal section; belongs to the NnrE/AIBP family.</text>
</comment>
<keyword evidence="17" id="KW-0511">Multifunctional enzyme</keyword>
<keyword evidence="9" id="KW-0479">Metal-binding</keyword>
<reference evidence="24 25" key="1">
    <citation type="submission" date="2018-09" db="EMBL/GenBank/DDBJ databases">
        <title>Paracoccus onubensis nov. sp. a moderate halophilic bacterium isolated from Gruta de las Maravillas (Aracena, Spain).</title>
        <authorList>
            <person name="Jurado V."/>
            <person name="Gutierrez-Patricio S."/>
            <person name="Gonzalez-Pimentel J.L."/>
            <person name="Laiz L."/>
            <person name="Saiz-Jimenez C."/>
        </authorList>
    </citation>
    <scope>NUCLEOTIDE SEQUENCE [LARGE SCALE GENOMIC DNA]</scope>
    <source>
        <strain evidence="24 25">DSM 19484</strain>
    </source>
</reference>
<dbReference type="PIRSF" id="PIRSF017184">
    <property type="entry name" value="Nnr"/>
    <property type="match status" value="1"/>
</dbReference>
<keyword evidence="13" id="KW-0630">Potassium</keyword>
<comment type="catalytic activity">
    <reaction evidence="21">
        <text>(6S)-NADPHX + ADP = AMP + phosphate + NADPH + H(+)</text>
        <dbReference type="Rhea" id="RHEA:32235"/>
        <dbReference type="ChEBI" id="CHEBI:15378"/>
        <dbReference type="ChEBI" id="CHEBI:43474"/>
        <dbReference type="ChEBI" id="CHEBI:57783"/>
        <dbReference type="ChEBI" id="CHEBI:64076"/>
        <dbReference type="ChEBI" id="CHEBI:456215"/>
        <dbReference type="ChEBI" id="CHEBI:456216"/>
        <dbReference type="EC" id="4.2.1.136"/>
    </reaction>
</comment>
<keyword evidence="11" id="KW-0067">ATP-binding</keyword>
<dbReference type="AlphaFoldDB" id="A0A418ZR03"/>
<keyword evidence="10" id="KW-0547">Nucleotide-binding</keyword>
<keyword evidence="12" id="KW-0521">NADP</keyword>
<name>A0A418ZR03_9RHOB</name>
<dbReference type="SUPFAM" id="SSF64153">
    <property type="entry name" value="YjeF N-terminal domain-like"/>
    <property type="match status" value="1"/>
</dbReference>
<dbReference type="NCBIfam" id="TIGR00196">
    <property type="entry name" value="yjeF_cterm"/>
    <property type="match status" value="1"/>
</dbReference>
<feature type="domain" description="YjeF N-terminal" evidence="23">
    <location>
        <begin position="1"/>
        <end position="177"/>
    </location>
</feature>
<evidence type="ECO:0000256" key="11">
    <source>
        <dbReference type="ARBA" id="ARBA00022840"/>
    </source>
</evidence>
<evidence type="ECO:0000256" key="3">
    <source>
        <dbReference type="ARBA" id="ARBA00001958"/>
    </source>
</evidence>
<sequence>VRLDWPRAGRVTVLCGAGNNGGDGYVVARSLAEAGWRVRVLGAPTRPGGDAAAARARWPGPVEPLDAATFRSGPRPDLVIDAMLGAGLSRPPDPAIRAILTAMVGLTVVAVDGPSGLCLDRGILPGHPRGALPDDMPRAAMTVTFDSPRPGHLLEAGPALCGRLVVADIGLSAFRRRGRITALWPRLGHPGDPARGEWLRKTAAPAGHKFTHGAALVVAGPPGHGGAARLAARAALRVGAGLVTLAPPASALSDHAGPPDALMCRLADDARALEAPLSDRRALAVCIGPACGTDRAAALLPAIVAADRPTVLDADALTAWARAPGPLPRDTVLTPHQGEFARLFPDLAQCLSDDAPDAPGKLATLHRAAARIGATVLLKGPDTVIAAPDGRAAIHSDPHLPWLATAGAGDVLAGLITGLMARGLPGFEAACLAVRLHGAAARLHGPGLIADDLIEALPALIRDWR</sequence>
<dbReference type="HAMAP" id="MF_01965">
    <property type="entry name" value="NADHX_dehydratase"/>
    <property type="match status" value="1"/>
</dbReference>
<evidence type="ECO:0000256" key="1">
    <source>
        <dbReference type="ARBA" id="ARBA00000013"/>
    </source>
</evidence>
<dbReference type="InterPro" id="IPR000631">
    <property type="entry name" value="CARKD"/>
</dbReference>
<dbReference type="EMBL" id="QZEV01000135">
    <property type="protein sequence ID" value="RJK97362.1"/>
    <property type="molecule type" value="Genomic_DNA"/>
</dbReference>
<comment type="catalytic activity">
    <reaction evidence="2">
        <text>(6R)-NADPHX = (6S)-NADPHX</text>
        <dbReference type="Rhea" id="RHEA:32227"/>
        <dbReference type="ChEBI" id="CHEBI:64076"/>
        <dbReference type="ChEBI" id="CHEBI:64077"/>
        <dbReference type="EC" id="5.1.99.6"/>
    </reaction>
</comment>
<evidence type="ECO:0000256" key="5">
    <source>
        <dbReference type="ARBA" id="ARBA00009524"/>
    </source>
</evidence>
<dbReference type="InterPro" id="IPR004443">
    <property type="entry name" value="YjeF_N_dom"/>
</dbReference>
<dbReference type="Gene3D" id="3.40.50.10260">
    <property type="entry name" value="YjeF N-terminal domain"/>
    <property type="match status" value="1"/>
</dbReference>
<keyword evidence="15" id="KW-0413">Isomerase</keyword>
<comment type="function">
    <text evidence="18">Bifunctional enzyme that catalyzes the epimerization of the S- and R-forms of NAD(P)HX and the dehydration of the S-form of NAD(P)HX at the expense of ADP, which is converted to AMP. This allows the repair of both epimers of NAD(P)HX, a damaged form of NAD(P)H that is a result of enzymatic or heat-dependent hydration.</text>
</comment>
<evidence type="ECO:0000259" key="23">
    <source>
        <dbReference type="PROSITE" id="PS51385"/>
    </source>
</evidence>
<evidence type="ECO:0000256" key="18">
    <source>
        <dbReference type="ARBA" id="ARBA00025153"/>
    </source>
</evidence>
<evidence type="ECO:0000256" key="16">
    <source>
        <dbReference type="ARBA" id="ARBA00023239"/>
    </source>
</evidence>
<comment type="similarity">
    <text evidence="5">In the C-terminal section; belongs to the NnrD/CARKD family.</text>
</comment>
<dbReference type="GO" id="GO:0046872">
    <property type="term" value="F:metal ion binding"/>
    <property type="evidence" value="ECO:0007669"/>
    <property type="project" value="UniProtKB-KW"/>
</dbReference>
<evidence type="ECO:0000256" key="10">
    <source>
        <dbReference type="ARBA" id="ARBA00022741"/>
    </source>
</evidence>
<dbReference type="PANTHER" id="PTHR12592:SF0">
    <property type="entry name" value="ATP-DEPENDENT (S)-NAD(P)H-HYDRATE DEHYDRATASE"/>
    <property type="match status" value="1"/>
</dbReference>
<dbReference type="CDD" id="cd01171">
    <property type="entry name" value="YXKO-related"/>
    <property type="match status" value="1"/>
</dbReference>
<gene>
    <name evidence="24" type="ORF">D3P06_16725</name>
</gene>
<evidence type="ECO:0000256" key="14">
    <source>
        <dbReference type="ARBA" id="ARBA00023027"/>
    </source>
</evidence>
<evidence type="ECO:0000256" key="4">
    <source>
        <dbReference type="ARBA" id="ARBA00006001"/>
    </source>
</evidence>
<evidence type="ECO:0000313" key="25">
    <source>
        <dbReference type="Proteomes" id="UP000285530"/>
    </source>
</evidence>
<evidence type="ECO:0000259" key="22">
    <source>
        <dbReference type="PROSITE" id="PS51383"/>
    </source>
</evidence>
<dbReference type="InterPro" id="IPR030677">
    <property type="entry name" value="Nnr"/>
</dbReference>
<organism evidence="24 25">
    <name type="scientific">Paracoccus aestuarii</name>
    <dbReference type="NCBI Taxonomy" id="453842"/>
    <lineage>
        <taxon>Bacteria</taxon>
        <taxon>Pseudomonadati</taxon>
        <taxon>Pseudomonadota</taxon>
        <taxon>Alphaproteobacteria</taxon>
        <taxon>Rhodobacterales</taxon>
        <taxon>Paracoccaceae</taxon>
        <taxon>Paracoccus</taxon>
    </lineage>
</organism>
<comment type="caution">
    <text evidence="24">The sequence shown here is derived from an EMBL/GenBank/DDBJ whole genome shotgun (WGS) entry which is preliminary data.</text>
</comment>
<evidence type="ECO:0000256" key="7">
    <source>
        <dbReference type="ARBA" id="ARBA00013129"/>
    </source>
</evidence>
<dbReference type="GO" id="GO:0052856">
    <property type="term" value="F:NAD(P)HX epimerase activity"/>
    <property type="evidence" value="ECO:0007669"/>
    <property type="project" value="UniProtKB-EC"/>
</dbReference>
<evidence type="ECO:0000313" key="24">
    <source>
        <dbReference type="EMBL" id="RJK97362.1"/>
    </source>
</evidence>